<gene>
    <name evidence="2" type="ORF">HYH03_004071</name>
</gene>
<feature type="region of interest" description="Disordered" evidence="1">
    <location>
        <begin position="145"/>
        <end position="193"/>
    </location>
</feature>
<reference evidence="2" key="1">
    <citation type="journal article" date="2020" name="bioRxiv">
        <title>Comparative genomics of Chlamydomonas.</title>
        <authorList>
            <person name="Craig R.J."/>
            <person name="Hasan A.R."/>
            <person name="Ness R.W."/>
            <person name="Keightley P.D."/>
        </authorList>
    </citation>
    <scope>NUCLEOTIDE SEQUENCE</scope>
    <source>
        <strain evidence="2">CCAP 11/70</strain>
    </source>
</reference>
<keyword evidence="3" id="KW-1185">Reference proteome</keyword>
<feature type="compositionally biased region" description="Basic and acidic residues" evidence="1">
    <location>
        <begin position="841"/>
        <end position="854"/>
    </location>
</feature>
<feature type="compositionally biased region" description="Basic and acidic residues" evidence="1">
    <location>
        <begin position="689"/>
        <end position="730"/>
    </location>
</feature>
<feature type="compositionally biased region" description="Basic and acidic residues" evidence="1">
    <location>
        <begin position="521"/>
        <end position="537"/>
    </location>
</feature>
<feature type="compositionally biased region" description="Basic and acidic residues" evidence="1">
    <location>
        <begin position="552"/>
        <end position="563"/>
    </location>
</feature>
<feature type="region of interest" description="Disordered" evidence="1">
    <location>
        <begin position="426"/>
        <end position="935"/>
    </location>
</feature>
<feature type="compositionally biased region" description="Low complexity" evidence="1">
    <location>
        <begin position="650"/>
        <end position="674"/>
    </location>
</feature>
<dbReference type="EMBL" id="JAEHOE010000012">
    <property type="protein sequence ID" value="KAG2497800.1"/>
    <property type="molecule type" value="Genomic_DNA"/>
</dbReference>
<dbReference type="OrthoDB" id="531835at2759"/>
<feature type="compositionally biased region" description="Basic and acidic residues" evidence="1">
    <location>
        <begin position="576"/>
        <end position="585"/>
    </location>
</feature>
<feature type="compositionally biased region" description="Basic and acidic residues" evidence="1">
    <location>
        <begin position="893"/>
        <end position="905"/>
    </location>
</feature>
<feature type="region of interest" description="Disordered" evidence="1">
    <location>
        <begin position="345"/>
        <end position="370"/>
    </location>
</feature>
<feature type="compositionally biased region" description="Basic and acidic residues" evidence="1">
    <location>
        <begin position="458"/>
        <end position="468"/>
    </location>
</feature>
<feature type="compositionally biased region" description="Basic and acidic residues" evidence="1">
    <location>
        <begin position="345"/>
        <end position="364"/>
    </location>
</feature>
<feature type="region of interest" description="Disordered" evidence="1">
    <location>
        <begin position="1"/>
        <end position="124"/>
    </location>
</feature>
<proteinExistence type="predicted"/>
<evidence type="ECO:0000313" key="3">
    <source>
        <dbReference type="Proteomes" id="UP000612055"/>
    </source>
</evidence>
<organism evidence="2 3">
    <name type="scientific">Edaphochlamys debaryana</name>
    <dbReference type="NCBI Taxonomy" id="47281"/>
    <lineage>
        <taxon>Eukaryota</taxon>
        <taxon>Viridiplantae</taxon>
        <taxon>Chlorophyta</taxon>
        <taxon>core chlorophytes</taxon>
        <taxon>Chlorophyceae</taxon>
        <taxon>CS clade</taxon>
        <taxon>Chlamydomonadales</taxon>
        <taxon>Chlamydomonadales incertae sedis</taxon>
        <taxon>Edaphochlamys</taxon>
    </lineage>
</organism>
<feature type="compositionally biased region" description="Basic and acidic residues" evidence="1">
    <location>
        <begin position="877"/>
        <end position="886"/>
    </location>
</feature>
<protein>
    <submittedName>
        <fullName evidence="2">Uncharacterized protein</fullName>
    </submittedName>
</protein>
<feature type="compositionally biased region" description="Basic and acidic residues" evidence="1">
    <location>
        <begin position="766"/>
        <end position="795"/>
    </location>
</feature>
<feature type="compositionally biased region" description="Basic and acidic residues" evidence="1">
    <location>
        <begin position="58"/>
        <end position="72"/>
    </location>
</feature>
<evidence type="ECO:0000256" key="1">
    <source>
        <dbReference type="SAM" id="MobiDB-lite"/>
    </source>
</evidence>
<evidence type="ECO:0000313" key="2">
    <source>
        <dbReference type="EMBL" id="KAG2497800.1"/>
    </source>
</evidence>
<dbReference type="Proteomes" id="UP000612055">
    <property type="component" value="Unassembled WGS sequence"/>
</dbReference>
<accession>A0A836C2F8</accession>
<name>A0A836C2F8_9CHLO</name>
<sequence>MSQGDRSGSPAPAAAPGPGPGPSLDDIGAARRRAQEGQGLLGLMMARGRSPLPADPEASDHAEPAPGEREVPATRAPMIATGRAAPRRGREVKDAYEAFSAAAGRSQAEPPSSGQGISEEGDDALAAARARGLAAWAQRLGAAFSAKATGPPGDPEASYNPPDPAGYADGKIHSGSSSGGGGSSRAKEPSGKEIKDAQYLKTAQDPISGIQHIYGNNINWDRNKDREAPKETTEFDNPIFFENEARNIRARIVGERLPGESHTADLPEGTNPITGPWHYHAETLKDKFDKGVGMEKGGLSSAAAKAGDSVVGALEHLSDSATELGHKINNVLTSGLNDHMSADERLADQHRKQEEREERLEQDPHPGAISGAVHTRQMERMLQASDPAQSRETFVDKILYPWSKDASDDTHARELAKKYKDYLKEKEEAGEPYDPLGSMTHDKEYDTSKLPATTQQVERSKVDMDTGERSGNNQRFLVDRAPHAGQAPLPEAAKRSLESLAADTEAHGRPLQAGLQGLAERVAEERERGGQRGELKTRGTASPYNDDEGDAESYRDPQGERAWRAAQVTSDNIKVPSDHQVRDTAQRGTDQAAERLRGAGEAAQEKAGEMADRARGVGEAAQEKAGEVADRARGAGEEARAKADEVTGSVRGAAEAAGGEVRRAAGAVEGAAEVAGEEASRTAGGLLDSLRDGFKALVGADREHRELHQPQTHHEPQRHREEDGERRHEAPSNAPMQPAVPTAASRPYSDAPLAVSQLYSGGGETQPERRQRVDVGEEVTRKGQETAEGVERAGRDAATAAREGARVVEATAEQTAESTKEATGGLLGALRDLFVGPGEEGANRHTRDTADRPHVHAPAPGAKHAPAVSDLSPAGPGEREEARDETLGQAVERALEKLQEADPRDPNLPNAPDVPYTSTQEILEARRAGQQQEAQ</sequence>
<dbReference type="AlphaFoldDB" id="A0A836C2F8"/>
<feature type="compositionally biased region" description="Basic and acidic residues" evidence="1">
    <location>
        <begin position="592"/>
        <end position="645"/>
    </location>
</feature>
<comment type="caution">
    <text evidence="2">The sequence shown here is derived from an EMBL/GenBank/DDBJ whole genome shotgun (WGS) entry which is preliminary data.</text>
</comment>
<feature type="compositionally biased region" description="Low complexity" evidence="1">
    <location>
        <begin position="856"/>
        <end position="867"/>
    </location>
</feature>